<organism evidence="2 3">
    <name type="scientific">Yanghanlia caeni</name>
    <dbReference type="NCBI Taxonomy" id="3064283"/>
    <lineage>
        <taxon>Bacteria</taxon>
        <taxon>Pseudomonadati</taxon>
        <taxon>Pseudomonadota</taxon>
        <taxon>Betaproteobacteria</taxon>
        <taxon>Burkholderiales</taxon>
        <taxon>Alcaligenaceae</taxon>
        <taxon>Yanghanlia</taxon>
    </lineage>
</organism>
<keyword evidence="1" id="KW-0812">Transmembrane</keyword>
<evidence type="ECO:0000256" key="1">
    <source>
        <dbReference type="SAM" id="Phobius"/>
    </source>
</evidence>
<sequence>MSVLNVFPCGTRLAQYAVLVVALALYPGIAVAGITWHESWHVHVNGQHVSVRTFTSRLSPVAAMQRLAQLHPVYAHYQIADGRILLSGVKEGAHWVAEIHGHPEGAQGYVSALYFSADGAASGVPPAAWNSLGSSSSSPGPRVFDFDGATVRLPGAGADAVDIHFSER</sequence>
<feature type="transmembrane region" description="Helical" evidence="1">
    <location>
        <begin position="13"/>
        <end position="36"/>
    </location>
</feature>
<keyword evidence="1" id="KW-0472">Membrane</keyword>
<evidence type="ECO:0000313" key="3">
    <source>
        <dbReference type="Proteomes" id="UP001232156"/>
    </source>
</evidence>
<keyword evidence="1" id="KW-1133">Transmembrane helix</keyword>
<evidence type="ECO:0000313" key="2">
    <source>
        <dbReference type="EMBL" id="MDR4125313.1"/>
    </source>
</evidence>
<name>A0ABU1D4E6_9BURK</name>
<keyword evidence="3" id="KW-1185">Reference proteome</keyword>
<dbReference type="RefSeq" id="WP_347286595.1">
    <property type="nucleotide sequence ID" value="NZ_JAUZQE010000008.1"/>
</dbReference>
<dbReference type="Proteomes" id="UP001232156">
    <property type="component" value="Unassembled WGS sequence"/>
</dbReference>
<accession>A0ABU1D4E6</accession>
<gene>
    <name evidence="2" type="ORF">Q8947_04855</name>
</gene>
<proteinExistence type="predicted"/>
<dbReference type="EMBL" id="JAUZQE010000008">
    <property type="protein sequence ID" value="MDR4125313.1"/>
    <property type="molecule type" value="Genomic_DNA"/>
</dbReference>
<comment type="caution">
    <text evidence="2">The sequence shown here is derived from an EMBL/GenBank/DDBJ whole genome shotgun (WGS) entry which is preliminary data.</text>
</comment>
<protein>
    <recommendedName>
        <fullName evidence="4">DUF3122 domain-containing protein</fullName>
    </recommendedName>
</protein>
<evidence type="ECO:0008006" key="4">
    <source>
        <dbReference type="Google" id="ProtNLM"/>
    </source>
</evidence>
<reference evidence="2 3" key="1">
    <citation type="submission" date="2023-08" db="EMBL/GenBank/DDBJ databases">
        <title>Alcaligenaceae gen. nov., a novel taxon isolated from the sludge of Yixing Pesticide Factory.</title>
        <authorList>
            <person name="Ruan L."/>
        </authorList>
    </citation>
    <scope>NUCLEOTIDE SEQUENCE [LARGE SCALE GENOMIC DNA]</scope>
    <source>
        <strain evidence="2 3">LG-2</strain>
    </source>
</reference>